<dbReference type="InterPro" id="IPR003347">
    <property type="entry name" value="JmjC_dom"/>
</dbReference>
<reference evidence="2" key="2">
    <citation type="journal article" date="2019" name="IMA Fungus">
        <title>Genome sequencing and comparison of five Tilletia species to identify candidate genes for the detection of regulated species infecting wheat.</title>
        <authorList>
            <person name="Nguyen H.D.T."/>
            <person name="Sultana T."/>
            <person name="Kesanakurti P."/>
            <person name="Hambleton S."/>
        </authorList>
    </citation>
    <scope>NUCLEOTIDE SEQUENCE</scope>
    <source>
        <strain evidence="2">DAOMC 236426</strain>
    </source>
</reference>
<sequence>MARPESSEPVSSVARLQQVPSYADFADQYLRPNRPCLLPQDLVKGWPIFRLLATAGDNADRDAQAQFDETSLHPAFDMLQERYGQHHRVPVVLSSVSSQERTDMMLSDAVELMRTHKLSRSGTVVYVKDWHIFRQERLWLRKERNDNSSEGGIVETEVKAAAELYDPPSLFKDDWMNNVRDSEADDFAFCYAGSKGSSTGLHRDVYTSYSWSTNIIGQKRWRLFPPTCVRKLRRFPNIRTSELASNCDEMDERSRRGELGTVAEGKAGWPLWEEARSEALELVQEPGETIFVPSNWYHEVLNLTDCISINHNWCNTYNLESMFDSMVEEVEDVEASLEDVRVTLEQGSSKEDEWRTEWVGIVQQVARQDAGWAWSGFWEMVLHNLTVPPTEAQYKPEDEVVKQVIRQLLERFQSRPEAPYLGDDVDTYIQQLQSIL</sequence>
<evidence type="ECO:0000259" key="1">
    <source>
        <dbReference type="PROSITE" id="PS51184"/>
    </source>
</evidence>
<dbReference type="InterPro" id="IPR050910">
    <property type="entry name" value="JMJD6_ArgDemeth/LysHydrox"/>
</dbReference>
<dbReference type="Proteomes" id="UP000077684">
    <property type="component" value="Unassembled WGS sequence"/>
</dbReference>
<feature type="domain" description="JmjC" evidence="1">
    <location>
        <begin position="156"/>
        <end position="330"/>
    </location>
</feature>
<name>A0A8X7MN19_9BASI</name>
<dbReference type="Gene3D" id="2.60.120.650">
    <property type="entry name" value="Cupin"/>
    <property type="match status" value="1"/>
</dbReference>
<dbReference type="GO" id="GO:0045905">
    <property type="term" value="P:positive regulation of translational termination"/>
    <property type="evidence" value="ECO:0007669"/>
    <property type="project" value="TreeGrafter"/>
</dbReference>
<gene>
    <name evidence="2" type="ORF">A4X06_0g6788</name>
</gene>
<dbReference type="AlphaFoldDB" id="A0A8X7MN19"/>
<evidence type="ECO:0000313" key="2">
    <source>
        <dbReference type="EMBL" id="KAE8242710.1"/>
    </source>
</evidence>
<dbReference type="PANTHER" id="PTHR12480">
    <property type="entry name" value="ARGININE DEMETHYLASE AND LYSYL-HYDROXYLASE JMJD"/>
    <property type="match status" value="1"/>
</dbReference>
<organism evidence="2 3">
    <name type="scientific">Tilletia controversa</name>
    <name type="common">dwarf bunt fungus</name>
    <dbReference type="NCBI Taxonomy" id="13291"/>
    <lineage>
        <taxon>Eukaryota</taxon>
        <taxon>Fungi</taxon>
        <taxon>Dikarya</taxon>
        <taxon>Basidiomycota</taxon>
        <taxon>Ustilaginomycotina</taxon>
        <taxon>Exobasidiomycetes</taxon>
        <taxon>Tilletiales</taxon>
        <taxon>Tilletiaceae</taxon>
        <taxon>Tilletia</taxon>
    </lineage>
</organism>
<dbReference type="SMART" id="SM00558">
    <property type="entry name" value="JmjC"/>
    <property type="match status" value="1"/>
</dbReference>
<reference evidence="2" key="1">
    <citation type="submission" date="2016-04" db="EMBL/GenBank/DDBJ databases">
        <authorList>
            <person name="Nguyen H.D."/>
            <person name="Samba Siva P."/>
            <person name="Cullis J."/>
            <person name="Levesque C.A."/>
            <person name="Hambleton S."/>
        </authorList>
    </citation>
    <scope>NUCLEOTIDE SEQUENCE</scope>
    <source>
        <strain evidence="2">DAOMC 236426</strain>
    </source>
</reference>
<dbReference type="InterPro" id="IPR041667">
    <property type="entry name" value="Cupin_8"/>
</dbReference>
<evidence type="ECO:0000313" key="3">
    <source>
        <dbReference type="Proteomes" id="UP000077684"/>
    </source>
</evidence>
<proteinExistence type="predicted"/>
<dbReference type="SUPFAM" id="SSF51197">
    <property type="entry name" value="Clavaminate synthase-like"/>
    <property type="match status" value="1"/>
</dbReference>
<dbReference type="GO" id="GO:0005737">
    <property type="term" value="C:cytoplasm"/>
    <property type="evidence" value="ECO:0007669"/>
    <property type="project" value="TreeGrafter"/>
</dbReference>
<dbReference type="PROSITE" id="PS51184">
    <property type="entry name" value="JMJC"/>
    <property type="match status" value="1"/>
</dbReference>
<accession>A0A8X7MN19</accession>
<dbReference type="EMBL" id="LWDE02001047">
    <property type="protein sequence ID" value="KAE8242710.1"/>
    <property type="molecule type" value="Genomic_DNA"/>
</dbReference>
<comment type="caution">
    <text evidence="2">The sequence shown here is derived from an EMBL/GenBank/DDBJ whole genome shotgun (WGS) entry which is preliminary data.</text>
</comment>
<dbReference type="PANTHER" id="PTHR12480:SF6">
    <property type="entry name" value="2-OXOGLUTARATE AND IRON-DEPENDENT OXYGENASE JMJD4"/>
    <property type="match status" value="1"/>
</dbReference>
<dbReference type="GO" id="GO:0043565">
    <property type="term" value="F:sequence-specific DNA binding"/>
    <property type="evidence" value="ECO:0007669"/>
    <property type="project" value="TreeGrafter"/>
</dbReference>
<dbReference type="GO" id="GO:0016706">
    <property type="term" value="F:2-oxoglutarate-dependent dioxygenase activity"/>
    <property type="evidence" value="ECO:0007669"/>
    <property type="project" value="TreeGrafter"/>
</dbReference>
<dbReference type="Pfam" id="PF13621">
    <property type="entry name" value="Cupin_8"/>
    <property type="match status" value="1"/>
</dbReference>
<dbReference type="GO" id="GO:0005634">
    <property type="term" value="C:nucleus"/>
    <property type="evidence" value="ECO:0007669"/>
    <property type="project" value="TreeGrafter"/>
</dbReference>
<protein>
    <recommendedName>
        <fullName evidence="1">JmjC domain-containing protein</fullName>
    </recommendedName>
</protein>
<keyword evidence="3" id="KW-1185">Reference proteome</keyword>